<dbReference type="SUPFAM" id="SSF56204">
    <property type="entry name" value="Hect, E3 ligase catalytic domain"/>
    <property type="match status" value="1"/>
</dbReference>
<feature type="region of interest" description="Disordered" evidence="8">
    <location>
        <begin position="2361"/>
        <end position="2382"/>
    </location>
</feature>
<feature type="region of interest" description="Disordered" evidence="8">
    <location>
        <begin position="1018"/>
        <end position="1048"/>
    </location>
</feature>
<feature type="region of interest" description="Disordered" evidence="8">
    <location>
        <begin position="2621"/>
        <end position="2644"/>
    </location>
</feature>
<feature type="compositionally biased region" description="Acidic residues" evidence="8">
    <location>
        <begin position="2119"/>
        <end position="2129"/>
    </location>
</feature>
<dbReference type="Pfam" id="PF06025">
    <property type="entry name" value="DUF913"/>
    <property type="match status" value="1"/>
</dbReference>
<evidence type="ECO:0000259" key="9">
    <source>
        <dbReference type="PROSITE" id="PS50030"/>
    </source>
</evidence>
<dbReference type="Pfam" id="PF06012">
    <property type="entry name" value="DUF908"/>
    <property type="match status" value="1"/>
</dbReference>
<evidence type="ECO:0000259" key="10">
    <source>
        <dbReference type="PROSITE" id="PS50237"/>
    </source>
</evidence>
<dbReference type="PROSITE" id="PS50237">
    <property type="entry name" value="HECT"/>
    <property type="match status" value="1"/>
</dbReference>
<dbReference type="STRING" id="3880.A0A072V2Y6"/>
<dbReference type="InterPro" id="IPR016024">
    <property type="entry name" value="ARM-type_fold"/>
</dbReference>
<feature type="region of interest" description="Disordered" evidence="8">
    <location>
        <begin position="2422"/>
        <end position="2476"/>
    </location>
</feature>
<proteinExistence type="inferred from homology"/>
<feature type="compositionally biased region" description="Polar residues" evidence="8">
    <location>
        <begin position="3017"/>
        <end position="3027"/>
    </location>
</feature>
<reference evidence="11 13" key="2">
    <citation type="journal article" date="2014" name="BMC Genomics">
        <title>An improved genome release (version Mt4.0) for the model legume Medicago truncatula.</title>
        <authorList>
            <person name="Tang H."/>
            <person name="Krishnakumar V."/>
            <person name="Bidwell S."/>
            <person name="Rosen B."/>
            <person name="Chan A."/>
            <person name="Zhou S."/>
            <person name="Gentzbittel L."/>
            <person name="Childs K.L."/>
            <person name="Yandell M."/>
            <person name="Gundlach H."/>
            <person name="Mayer K.F."/>
            <person name="Schwartz D.C."/>
            <person name="Town C.D."/>
        </authorList>
    </citation>
    <scope>GENOME REANNOTATION</scope>
    <source>
        <strain evidence="11">A17</strain>
        <strain evidence="12 13">cv. Jemalong A17</strain>
    </source>
</reference>
<dbReference type="EnsemblPlants" id="KEH35723">
    <property type="protein sequence ID" value="KEH35723"/>
    <property type="gene ID" value="MTR_3g099777"/>
</dbReference>
<feature type="compositionally biased region" description="Basic and acidic residues" evidence="8">
    <location>
        <begin position="2578"/>
        <end position="2587"/>
    </location>
</feature>
<evidence type="ECO:0000313" key="12">
    <source>
        <dbReference type="EnsemblPlants" id="KEH35723"/>
    </source>
</evidence>
<evidence type="ECO:0000313" key="11">
    <source>
        <dbReference type="EMBL" id="KEH35723.1"/>
    </source>
</evidence>
<protein>
    <recommendedName>
        <fullName evidence="3">HECT-type E3 ubiquitin transferase</fullName>
        <ecNumber evidence="3">2.3.2.26</ecNumber>
    </recommendedName>
</protein>
<feature type="active site" description="Glycyl thioester intermediate" evidence="7">
    <location>
        <position position="3650"/>
    </location>
</feature>
<dbReference type="FunFam" id="3.90.1750.10:FF:000003">
    <property type="entry name" value="E3 ubiquitin-protein ligase UPL1"/>
    <property type="match status" value="1"/>
</dbReference>
<dbReference type="CDD" id="cd14327">
    <property type="entry name" value="UBA_atUPL1_2_like"/>
    <property type="match status" value="1"/>
</dbReference>
<dbReference type="Pfam" id="PF00632">
    <property type="entry name" value="HECT"/>
    <property type="match status" value="1"/>
</dbReference>
<dbReference type="SUPFAM" id="SSF48371">
    <property type="entry name" value="ARM repeat"/>
    <property type="match status" value="1"/>
</dbReference>
<feature type="compositionally biased region" description="Basic and acidic residues" evidence="8">
    <location>
        <begin position="2210"/>
        <end position="2227"/>
    </location>
</feature>
<organism evidence="11 13">
    <name type="scientific">Medicago truncatula</name>
    <name type="common">Barrel medic</name>
    <name type="synonym">Medicago tribuloides</name>
    <dbReference type="NCBI Taxonomy" id="3880"/>
    <lineage>
        <taxon>Eukaryota</taxon>
        <taxon>Viridiplantae</taxon>
        <taxon>Streptophyta</taxon>
        <taxon>Embryophyta</taxon>
        <taxon>Tracheophyta</taxon>
        <taxon>Spermatophyta</taxon>
        <taxon>Magnoliopsida</taxon>
        <taxon>eudicotyledons</taxon>
        <taxon>Gunneridae</taxon>
        <taxon>Pentapetalae</taxon>
        <taxon>rosids</taxon>
        <taxon>fabids</taxon>
        <taxon>Fabales</taxon>
        <taxon>Fabaceae</taxon>
        <taxon>Papilionoideae</taxon>
        <taxon>50 kb inversion clade</taxon>
        <taxon>NPAAA clade</taxon>
        <taxon>Hologalegina</taxon>
        <taxon>IRL clade</taxon>
        <taxon>Trifolieae</taxon>
        <taxon>Medicago</taxon>
    </lineage>
</organism>
<dbReference type="Gene3D" id="3.30.2160.10">
    <property type="entry name" value="Hect, E3 ligase catalytic domain"/>
    <property type="match status" value="1"/>
</dbReference>
<feature type="compositionally biased region" description="Polar residues" evidence="8">
    <location>
        <begin position="2467"/>
        <end position="2476"/>
    </location>
</feature>
<evidence type="ECO:0000256" key="6">
    <source>
        <dbReference type="ARBA" id="ARBA00034494"/>
    </source>
</evidence>
<dbReference type="Gene3D" id="3.90.1750.10">
    <property type="entry name" value="Hect, E3 ligase catalytic domains"/>
    <property type="match status" value="1"/>
</dbReference>
<dbReference type="InterPro" id="IPR009060">
    <property type="entry name" value="UBA-like_sf"/>
</dbReference>
<comment type="pathway">
    <text evidence="2">Protein modification; protein ubiquitination.</text>
</comment>
<dbReference type="GO" id="GO:0016567">
    <property type="term" value="P:protein ubiquitination"/>
    <property type="evidence" value="ECO:0007669"/>
    <property type="project" value="UniProtKB-UniPathway"/>
</dbReference>
<dbReference type="FunFam" id="3.30.2410.10:FF:000010">
    <property type="entry name" value="E3 ubiquitin-protein ligase UPL1"/>
    <property type="match status" value="1"/>
</dbReference>
<reference evidence="12" key="3">
    <citation type="submission" date="2015-04" db="UniProtKB">
        <authorList>
            <consortium name="EnsemblPlants"/>
        </authorList>
    </citation>
    <scope>IDENTIFICATION</scope>
    <source>
        <strain evidence="12">cv. Jemalong A17</strain>
    </source>
</reference>
<name>A0A072V2Y6_MEDTR</name>
<dbReference type="PANTHER" id="PTHR11254:SF435">
    <property type="entry name" value="HECT-TYPE E3 UBIQUITIN TRANSFERASE"/>
    <property type="match status" value="1"/>
</dbReference>
<feature type="compositionally biased region" description="Acidic residues" evidence="8">
    <location>
        <begin position="2172"/>
        <end position="2209"/>
    </location>
</feature>
<accession>A0A072V2Y6</accession>
<dbReference type="EMBL" id="CM001219">
    <property type="protein sequence ID" value="KEH35723.1"/>
    <property type="molecule type" value="Genomic_DNA"/>
</dbReference>
<dbReference type="InterPro" id="IPR010309">
    <property type="entry name" value="E3_Ub_ligase_DUF908"/>
</dbReference>
<dbReference type="SMART" id="SM00165">
    <property type="entry name" value="UBA"/>
    <property type="match status" value="1"/>
</dbReference>
<dbReference type="InterPro" id="IPR050409">
    <property type="entry name" value="E3_ubiq-protein_ligase"/>
</dbReference>
<keyword evidence="5 7" id="KW-0833">Ubl conjugation pathway</keyword>
<comment type="similarity">
    <text evidence="6">Belongs to the UPL family. TOM1/PTR1 subfamily.</text>
</comment>
<dbReference type="PROSITE" id="PS50030">
    <property type="entry name" value="UBA"/>
    <property type="match status" value="1"/>
</dbReference>
<feature type="region of interest" description="Disordered" evidence="8">
    <location>
        <begin position="2111"/>
        <end position="2134"/>
    </location>
</feature>
<dbReference type="InterPro" id="IPR010314">
    <property type="entry name" value="E3_Ub_ligase_DUF913"/>
</dbReference>
<dbReference type="Gene3D" id="1.10.8.10">
    <property type="entry name" value="DNA helicase RuvA subunit, C-terminal domain"/>
    <property type="match status" value="1"/>
</dbReference>
<evidence type="ECO:0000256" key="8">
    <source>
        <dbReference type="SAM" id="MobiDB-lite"/>
    </source>
</evidence>
<reference evidence="11 13" key="1">
    <citation type="journal article" date="2011" name="Nature">
        <title>The Medicago genome provides insight into the evolution of rhizobial symbioses.</title>
        <authorList>
            <person name="Young N.D."/>
            <person name="Debelle F."/>
            <person name="Oldroyd G.E."/>
            <person name="Geurts R."/>
            <person name="Cannon S.B."/>
            <person name="Udvardi M.K."/>
            <person name="Benedito V.A."/>
            <person name="Mayer K.F."/>
            <person name="Gouzy J."/>
            <person name="Schoof H."/>
            <person name="Van de Peer Y."/>
            <person name="Proost S."/>
            <person name="Cook D.R."/>
            <person name="Meyers B.C."/>
            <person name="Spannagl M."/>
            <person name="Cheung F."/>
            <person name="De Mita S."/>
            <person name="Krishnakumar V."/>
            <person name="Gundlach H."/>
            <person name="Zhou S."/>
            <person name="Mudge J."/>
            <person name="Bharti A.K."/>
            <person name="Murray J.D."/>
            <person name="Naoumkina M.A."/>
            <person name="Rosen B."/>
            <person name="Silverstein K.A."/>
            <person name="Tang H."/>
            <person name="Rombauts S."/>
            <person name="Zhao P.X."/>
            <person name="Zhou P."/>
            <person name="Barbe V."/>
            <person name="Bardou P."/>
            <person name="Bechner M."/>
            <person name="Bellec A."/>
            <person name="Berger A."/>
            <person name="Berges H."/>
            <person name="Bidwell S."/>
            <person name="Bisseling T."/>
            <person name="Choisne N."/>
            <person name="Couloux A."/>
            <person name="Denny R."/>
            <person name="Deshpande S."/>
            <person name="Dai X."/>
            <person name="Doyle J.J."/>
            <person name="Dudez A.M."/>
            <person name="Farmer A.D."/>
            <person name="Fouteau S."/>
            <person name="Franken C."/>
            <person name="Gibelin C."/>
            <person name="Gish J."/>
            <person name="Goldstein S."/>
            <person name="Gonzalez A.J."/>
            <person name="Green P.J."/>
            <person name="Hallab A."/>
            <person name="Hartog M."/>
            <person name="Hua A."/>
            <person name="Humphray S.J."/>
            <person name="Jeong D.H."/>
            <person name="Jing Y."/>
            <person name="Jocker A."/>
            <person name="Kenton S.M."/>
            <person name="Kim D.J."/>
            <person name="Klee K."/>
            <person name="Lai H."/>
            <person name="Lang C."/>
            <person name="Lin S."/>
            <person name="Macmil S.L."/>
            <person name="Magdelenat G."/>
            <person name="Matthews L."/>
            <person name="McCorrison J."/>
            <person name="Monaghan E.L."/>
            <person name="Mun J.H."/>
            <person name="Najar F.Z."/>
            <person name="Nicholson C."/>
            <person name="Noirot C."/>
            <person name="O'Bleness M."/>
            <person name="Paule C.R."/>
            <person name="Poulain J."/>
            <person name="Prion F."/>
            <person name="Qin B."/>
            <person name="Qu C."/>
            <person name="Retzel E.F."/>
            <person name="Riddle C."/>
            <person name="Sallet E."/>
            <person name="Samain S."/>
            <person name="Samson N."/>
            <person name="Sanders I."/>
            <person name="Saurat O."/>
            <person name="Scarpelli C."/>
            <person name="Schiex T."/>
            <person name="Segurens B."/>
            <person name="Severin A.J."/>
            <person name="Sherrier D.J."/>
            <person name="Shi R."/>
            <person name="Sims S."/>
            <person name="Singer S.R."/>
            <person name="Sinharoy S."/>
            <person name="Sterck L."/>
            <person name="Viollet A."/>
            <person name="Wang B.B."/>
            <person name="Wang K."/>
            <person name="Wang M."/>
            <person name="Wang X."/>
            <person name="Warfsmann J."/>
            <person name="Weissenbach J."/>
            <person name="White D.D."/>
            <person name="White J.D."/>
            <person name="Wiley G.B."/>
            <person name="Wincker P."/>
            <person name="Xing Y."/>
            <person name="Yang L."/>
            <person name="Yao Z."/>
            <person name="Ying F."/>
            <person name="Zhai J."/>
            <person name="Zhou L."/>
            <person name="Zuber A."/>
            <person name="Denarie J."/>
            <person name="Dixon R.A."/>
            <person name="May G.D."/>
            <person name="Schwartz D.C."/>
            <person name="Rogers J."/>
            <person name="Quetier F."/>
            <person name="Town C.D."/>
            <person name="Roe B.A."/>
        </authorList>
    </citation>
    <scope>NUCLEOTIDE SEQUENCE [LARGE SCALE GENOMIC DNA]</scope>
    <source>
        <strain evidence="11">A17</strain>
        <strain evidence="12 13">cv. Jemalong A17</strain>
    </source>
</reference>
<dbReference type="Gene3D" id="3.30.2410.10">
    <property type="entry name" value="Hect, E3 ligase catalytic domain"/>
    <property type="match status" value="1"/>
</dbReference>
<feature type="region of interest" description="Disordered" evidence="8">
    <location>
        <begin position="1730"/>
        <end position="1782"/>
    </location>
</feature>
<dbReference type="EC" id="2.3.2.26" evidence="3"/>
<dbReference type="FunFam" id="3.30.2160.10:FF:000001">
    <property type="entry name" value="E3 ubiquitin-protein ligase NEDD4-like"/>
    <property type="match status" value="1"/>
</dbReference>
<dbReference type="Gene3D" id="6.10.250.1630">
    <property type="match status" value="1"/>
</dbReference>
<dbReference type="InterPro" id="IPR035983">
    <property type="entry name" value="Hect_E3_ubiquitin_ligase"/>
</dbReference>
<keyword evidence="4" id="KW-0808">Transferase</keyword>
<dbReference type="PROSITE" id="PS50330">
    <property type="entry name" value="UIM"/>
    <property type="match status" value="1"/>
</dbReference>
<dbReference type="GO" id="GO:0006511">
    <property type="term" value="P:ubiquitin-dependent protein catabolic process"/>
    <property type="evidence" value="ECO:0000318"/>
    <property type="project" value="GO_Central"/>
</dbReference>
<feature type="compositionally biased region" description="Basic and acidic residues" evidence="8">
    <location>
        <begin position="2066"/>
        <end position="2075"/>
    </location>
</feature>
<dbReference type="SUPFAM" id="SSF46934">
    <property type="entry name" value="UBA-like"/>
    <property type="match status" value="1"/>
</dbReference>
<dbReference type="GO" id="GO:0061630">
    <property type="term" value="F:ubiquitin protein ligase activity"/>
    <property type="evidence" value="ECO:0000318"/>
    <property type="project" value="GO_Central"/>
</dbReference>
<dbReference type="InterPro" id="IPR015940">
    <property type="entry name" value="UBA"/>
</dbReference>
<feature type="compositionally biased region" description="Basic and acidic residues" evidence="8">
    <location>
        <begin position="2738"/>
        <end position="2747"/>
    </location>
</feature>
<feature type="region of interest" description="Disordered" evidence="8">
    <location>
        <begin position="3000"/>
        <end position="3027"/>
    </location>
</feature>
<feature type="region of interest" description="Disordered" evidence="8">
    <location>
        <begin position="2735"/>
        <end position="2759"/>
    </location>
</feature>
<feature type="region of interest" description="Disordered" evidence="8">
    <location>
        <begin position="2055"/>
        <end position="2082"/>
    </location>
</feature>
<feature type="domain" description="HECT" evidence="10">
    <location>
        <begin position="3342"/>
        <end position="3683"/>
    </location>
</feature>
<evidence type="ECO:0000313" key="13">
    <source>
        <dbReference type="Proteomes" id="UP000002051"/>
    </source>
</evidence>
<dbReference type="InterPro" id="IPR011989">
    <property type="entry name" value="ARM-like"/>
</dbReference>
<dbReference type="Pfam" id="PF14377">
    <property type="entry name" value="UBM"/>
    <property type="match status" value="3"/>
</dbReference>
<dbReference type="CDD" id="cd00078">
    <property type="entry name" value="HECTc"/>
    <property type="match status" value="1"/>
</dbReference>
<dbReference type="InterPro" id="IPR025527">
    <property type="entry name" value="HUWE1/Rev1_UBM"/>
</dbReference>
<evidence type="ECO:0000256" key="1">
    <source>
        <dbReference type="ARBA" id="ARBA00000885"/>
    </source>
</evidence>
<dbReference type="InterPro" id="IPR003903">
    <property type="entry name" value="UIM_dom"/>
</dbReference>
<evidence type="ECO:0000256" key="3">
    <source>
        <dbReference type="ARBA" id="ARBA00012485"/>
    </source>
</evidence>
<feature type="region of interest" description="Disordered" evidence="8">
    <location>
        <begin position="2540"/>
        <end position="2598"/>
    </location>
</feature>
<comment type="catalytic activity">
    <reaction evidence="1">
        <text>S-ubiquitinyl-[E2 ubiquitin-conjugating enzyme]-L-cysteine + [acceptor protein]-L-lysine = [E2 ubiquitin-conjugating enzyme]-L-cysteine + N(6)-ubiquitinyl-[acceptor protein]-L-lysine.</text>
        <dbReference type="EC" id="2.3.2.26"/>
    </reaction>
</comment>
<gene>
    <name evidence="11" type="ordered locus">MTR_3g099777</name>
</gene>
<dbReference type="Gene3D" id="1.25.10.10">
    <property type="entry name" value="Leucine-rich Repeat Variant"/>
    <property type="match status" value="1"/>
</dbReference>
<feature type="domain" description="UBA" evidence="9">
    <location>
        <begin position="1317"/>
        <end position="1358"/>
    </location>
</feature>
<feature type="region of interest" description="Disordered" evidence="8">
    <location>
        <begin position="741"/>
        <end position="769"/>
    </location>
</feature>
<dbReference type="HOGENOM" id="CLU_000215_1_0_1"/>
<keyword evidence="13" id="KW-1185">Reference proteome</keyword>
<dbReference type="SMART" id="SM00119">
    <property type="entry name" value="HECTc"/>
    <property type="match status" value="1"/>
</dbReference>
<evidence type="ECO:0000256" key="5">
    <source>
        <dbReference type="ARBA" id="ARBA00022786"/>
    </source>
</evidence>
<feature type="compositionally biased region" description="Polar residues" evidence="8">
    <location>
        <begin position="2331"/>
        <end position="2349"/>
    </location>
</feature>
<dbReference type="GO" id="GO:0005737">
    <property type="term" value="C:cytoplasm"/>
    <property type="evidence" value="ECO:0000318"/>
    <property type="project" value="GO_Central"/>
</dbReference>
<feature type="compositionally biased region" description="Basic and acidic residues" evidence="8">
    <location>
        <begin position="1730"/>
        <end position="1749"/>
    </location>
</feature>
<dbReference type="InterPro" id="IPR000569">
    <property type="entry name" value="HECT_dom"/>
</dbReference>
<feature type="region of interest" description="Disordered" evidence="8">
    <location>
        <begin position="2162"/>
        <end position="2234"/>
    </location>
</feature>
<evidence type="ECO:0000256" key="2">
    <source>
        <dbReference type="ARBA" id="ARBA00004906"/>
    </source>
</evidence>
<sequence length="3683" mass="406241">MPTSFKPPIPVVAYKETNENKRVKSSKELEAFMSMKAYMRERSLDQEDKSSKDWPHKIKAFIEKVIQCPLQDIALPLSGFWWEYNKGNFHHWRPLLLHFDTYFKTYLLCRNDLTLSDNLEDDTPLPKHAILQILRVLQIIFENCPNKSTFDGLEHFKLLLASTDPEIIIATLETLFAFVKINPSKLHGSSKMVGCGSVNSNLLSLAQGWGSKEEGLGLYSCVMANEKVQGEAQCSFPSDAENGSDQSNFRVGSTLYFEVHGSCAQSKDQNVDTVTSSLRVIHMPNMHLCKEDDLSLLKRCIEQYSVPPELRFSLLTRIRYARAFQSPRISRLYNKICILAFIVLVQSSDAHDELVSFFANEPEYTNELVKVVRSEKTISGSIRTLAMLALGAQLAAYTSSHERARILGGSNMTFTGGNRVILLNVLQRAVLSLKSSNDSSSLGFVEALLQFYLLHVVSTSSSGSNIRGSGMVPTFLPLLEDSDLAHIHLVCFAVKTLQKLMDYSSSAVSLFKELGGIELLAQRLQTEVHRVIGFVGENDNLLLTGESSRCNTDQLHSQKRLIKVSLKALGSATYNPANPTRSQHSNDSPLPATLISIFQNVNKFGGEIYYSAVTVMSEMIHKDPTCFSALHEMGLPDAFLSSIVSGILPSSKALTCIPNGLGAICLNAKGLEVVKETSSLQFLVDIFTSKKYVLAMNEAIVPLANSVEELLRHVSSLRSTGVDIIIEIIQKIAFFGDGNGTGSSGKDTESSAMETDSEGKGNESLVGSDDSAAEGIKGEQFVQLCIFHLMVLVHRTMENAETCRLFVERSGIEALLNLLLRPAIAQSSDGMSIALHSTMVFKGFTQHHSTPLARAFCSALREHLKIAIAGFGVAPRPLLLDPRMTTENNTFSSLFLVEFLLFLAASKDNRWMAALLLEFGNDSKDVLENIGHVHREILWQIALLENTKPETEDDGACSSTDSQQVEVDANEADDQRFNSFRQILDPLLRRRTSGWGMESQFFDLINLYRDLGRSTGSLHRTNSVGPSNRRLSSSNQLHNSGSVDVSGANNKEYDKQRTYFTSCCDMVRSLSFHITHLFQELGKIMLQPSRRRDDVVSVNPASKSVASTFACTALDHMNFVDHVTESSISTKCCYFGKVMDFFDIILMERPDSCNPVLLNCLYGRGVIQSVLTTFEATSQLLFTVTPASPMETEDGNAKLNDKKDTDHSWIYSALASYGKLMDHLVTSSFILSSSTKHLLAQPLSSGDAPFPRNAEIFVKVLQSMVLKAVLPVWIHPQFVDCSHDFVSIVISMIRHVYSGVEVKNVSGSSNARITGPPPNETTIATIAEMGFSRSRAEEALRQVGTNSVELAMEWLFSHPEDTPEDDELARALAMSLGNSESDINDAAENDNAQQLEEEMVQLPPVDELLSTCTKLLQKESSAFPVHELLVMICSHDDGRYRSNVVTFIVDRIKECGLVSGHGNNTMLAALFHVLALILNEDVVAREAASKSDFIKIASDILHQWDSSLDQGEKRQAPKWVTAAFLALDRLLQVDEKLNSEIVEQLKKELVNSKQTSITIDEDKQHNLESTLGLSSKFADIHEQKRLVEIACSCMKYQLPSDTMHALLLLCSNLTRNHSVALAFFVAGGFSSLLSLPTSSLFSGFDNVAASIVRHILEDPQTLQQAMESEIKLSLVDASNRHPNGRVNPRNFLLNLASVISRDPIIFMQAAQSVCQAEMVGERPYIVLLKDRDKDKSKDKEKEKDKDKGQNNDGKVVLGSTTTAVSGNGHAKINDSKGVKSHKKPSQSFANVIELLLESIYTFVVPPLKDDTASNIVPSSPTSSDMDIDVCTVRGKGKAVATVSEGNETNSQEASASLAKIVFTLKLLTEILLMYPSSVHVLLRRDAEVSSTRGTYQKSQADLSGGGIFHHILRNFLPYSRNSKKDKKADGDWRQKLATRGNQFMVAACVRSTEARRRIFTEIGHIINEFVDSCTGVKPPGNEIQVFVDLLNDVLAARTPAGSSISAEASSTFMDAGLVKSFTRTLQVLDLDHADSSKVATGIVKALELVSKEHVHSVDSSAGKGDNSTKHSDPSHGRTNNIDNISQSMETTSQVNHNSLQVEHVEPYNVIPSYGGSEAVTDDMEHDQDFDGGFAATNEDEYMHETAEDARGREEGIENAGLRFEIQPHGQENLDDDEDEDDEDDEDDMSGVDGEDVDEDDEEHNDFEEDDVHHLPHPDTDQDDHDGIDPDEIDSDYGAFLNEFEEGEDEDDEDEDGVILRLEEGINGINVFDHIEVFGRENNFPNEALHVMPVEVFGSRRPGRTTSIYNLLGRTGDNSTPSRHPLLVGPYSSFQQSTGQSDRVTENSTGLDNIFRSLRSGRHGHRSNLWSDNNQQSGRSNTGVVPQGLEELLVSQLRRPAPEKSSDNNSNEAGLDSKIVETSQMHNSGGSGVDIPGESNATQEGGMVTHESTDNNNNNADDRPAGNGSPQADVSNTHSQAVEMQFEHNDAAVRDVEAVSQESSGSGATFGESLRSLDVEIGSADGHDDGGERQVSADRIAGESQAARTRRANMSFGHSSPLGGRDASLHSVTEVSENSSRDADHDGSAGEQQVNNDAGSEAIDPTFLDALPQELRAEVLSTQQGQVAGPSNAESQNSGDIDPEFLAALPPDIRAEVLAQQQAQRLHQSQELEGQPVEMDTVSIIATFPSELREEVLLTSSDAVLANLTPALVAEANMLRERFAHRYSRTLFGMHPRSRRGETSRHGEGTGTGMDGIGRSIASRRSGATKVFEADGEPLVDTEALHGMIRLFRIVQPLYKGQLQRLFLNLCAHSETRTSLVKILMDLLILDVRKPSSHCSTVEPPYRLYGRQSNVMYSRPQSFDGVPPLLSRRILETLTYLARNHPYVAKMLLQLRLHRPASGDPDSADIARGKAVMVIEDQVNLGENNEGYISIAMLLSLLKQPLYLRSIAHLEQLLNLLDVIIDSAGGKCNSSEKSHISTEPALGPQISVMDEDVNTNSVTSSGLDAHPNIDDSSEPTPSGSKECENQQVLGNLPQTELQLLCSLLALEGLSDNAYGLVAEVMRKLVSIAPIHCQLFVSHLSGAVRDLTSSAMDELRIFSETIKALLSTSTNGAAILRVLQALSSFVNSSTEKENDGISRAHFEFSEINSALEPLWHELSCCISKIESYSEPASEIITPSTSSVSKPSSVMPPLPAGSQNIQPYIESFFVVCEKLHPAQLGANNDNGVPYISDVEDASTSGTQQKTSGAAMKIDEKHGAFVKFSEKHRKLLNAFIRQNPGLLEKSFALMLKIPRFIDFDNKRSYFRSKIKHQHDHHHSPLRISVRRAYVLEDSYNQLRMRSTQDLKGRLTVHFQGEEGIDAGGLTREWYQLLSRVIFDKGALLFTTVGNESTFQPNPNSVYQTEHLSYFKFVGRVVGKALFDGQLLDVHFTRSFYKHILGAKVTYHDIEAIDPAYFKNLKWLLENDISDVLDLSFSIDADEEKLILYERTEVTDYELIPGGRNTKVTEENKHQYVDLVAEHRLTTAIRPQINAFLEGFGEIIPKELISIFNDKELELLISGLPDIDLDDLRANTEYSGYSAASPVIQWFWEVVQGFSKEDKARLLQFVTGTSKVPLEGFSALQGISGAQKFQIHKAYGSSDHLPSAHTCFNQLDLPEYPSKQHLEERLLLAIHEANEGFGFG</sequence>
<dbReference type="Proteomes" id="UP000002051">
    <property type="component" value="Chromosome 3"/>
</dbReference>
<dbReference type="Pfam" id="PF22562">
    <property type="entry name" value="UBA_7"/>
    <property type="match status" value="1"/>
</dbReference>
<evidence type="ECO:0000256" key="4">
    <source>
        <dbReference type="ARBA" id="ARBA00022679"/>
    </source>
</evidence>
<feature type="compositionally biased region" description="Polar residues" evidence="8">
    <location>
        <begin position="2367"/>
        <end position="2382"/>
    </location>
</feature>
<feature type="region of interest" description="Disordered" evidence="8">
    <location>
        <begin position="2312"/>
        <end position="2349"/>
    </location>
</feature>
<dbReference type="UniPathway" id="UPA00143"/>
<dbReference type="FunFam" id="3.90.1750.10:FF:000026">
    <property type="entry name" value="E3 ubiquitin-protein ligase HACE1"/>
    <property type="match status" value="1"/>
</dbReference>
<evidence type="ECO:0000256" key="7">
    <source>
        <dbReference type="PROSITE-ProRule" id="PRU00104"/>
    </source>
</evidence>
<dbReference type="PANTHER" id="PTHR11254">
    <property type="entry name" value="HECT DOMAIN UBIQUITIN-PROTEIN LIGASE"/>
    <property type="match status" value="1"/>
</dbReference>